<dbReference type="Proteomes" id="UP001176941">
    <property type="component" value="Chromosome 30"/>
</dbReference>
<sequence>MHPGQRKSFPEGSRVIRQAGAASHVEGSHHGVRLMIKAGMWQAGTRLDLTVELLVKFHRTFGALIAGNLGYLGIHATGCSWRAAHSLGALIHVGERSEESTHTRHKTNAWEEGCVLQHSMCCEFVQRLWCLSFQGESL</sequence>
<gene>
    <name evidence="1" type="ORF">MRATA1EN1_LOCUS20267</name>
</gene>
<evidence type="ECO:0000313" key="2">
    <source>
        <dbReference type="Proteomes" id="UP001176941"/>
    </source>
</evidence>
<organism evidence="1 2">
    <name type="scientific">Rangifer tarandus platyrhynchus</name>
    <name type="common">Svalbard reindeer</name>
    <dbReference type="NCBI Taxonomy" id="3082113"/>
    <lineage>
        <taxon>Eukaryota</taxon>
        <taxon>Metazoa</taxon>
        <taxon>Chordata</taxon>
        <taxon>Craniata</taxon>
        <taxon>Vertebrata</taxon>
        <taxon>Euteleostomi</taxon>
        <taxon>Mammalia</taxon>
        <taxon>Eutheria</taxon>
        <taxon>Laurasiatheria</taxon>
        <taxon>Artiodactyla</taxon>
        <taxon>Ruminantia</taxon>
        <taxon>Pecora</taxon>
        <taxon>Cervidae</taxon>
        <taxon>Odocoileinae</taxon>
        <taxon>Rangifer</taxon>
    </lineage>
</organism>
<reference evidence="1" key="1">
    <citation type="submission" date="2023-04" db="EMBL/GenBank/DDBJ databases">
        <authorList>
            <consortium name="ELIXIR-Norway"/>
        </authorList>
    </citation>
    <scope>NUCLEOTIDE SEQUENCE [LARGE SCALE GENOMIC DNA]</scope>
</reference>
<name>A0ABN8ZCY4_RANTA</name>
<accession>A0ABN8ZCY4</accession>
<protein>
    <submittedName>
        <fullName evidence="1">Uncharacterized protein</fullName>
    </submittedName>
</protein>
<proteinExistence type="predicted"/>
<keyword evidence="2" id="KW-1185">Reference proteome</keyword>
<dbReference type="EMBL" id="OX459966">
    <property type="protein sequence ID" value="CAI9171305.1"/>
    <property type="molecule type" value="Genomic_DNA"/>
</dbReference>
<evidence type="ECO:0000313" key="1">
    <source>
        <dbReference type="EMBL" id="CAI9171305.1"/>
    </source>
</evidence>